<organism evidence="3 4">
    <name type="scientific">Niallia taxi</name>
    <dbReference type="NCBI Taxonomy" id="2499688"/>
    <lineage>
        <taxon>Bacteria</taxon>
        <taxon>Bacillati</taxon>
        <taxon>Bacillota</taxon>
        <taxon>Bacilli</taxon>
        <taxon>Bacillales</taxon>
        <taxon>Bacillaceae</taxon>
        <taxon>Niallia</taxon>
    </lineage>
</organism>
<evidence type="ECO:0000256" key="2">
    <source>
        <dbReference type="SAM" id="Phobius"/>
    </source>
</evidence>
<feature type="transmembrane region" description="Helical" evidence="2">
    <location>
        <begin position="52"/>
        <end position="72"/>
    </location>
</feature>
<feature type="compositionally biased region" description="Basic and acidic residues" evidence="1">
    <location>
        <begin position="7"/>
        <end position="18"/>
    </location>
</feature>
<comment type="caution">
    <text evidence="3">The sequence shown here is derived from an EMBL/GenBank/DDBJ whole genome shotgun (WGS) entry which is preliminary data.</text>
</comment>
<keyword evidence="4" id="KW-1185">Reference proteome</keyword>
<protein>
    <recommendedName>
        <fullName evidence="5">Phage capsid protein</fullName>
    </recommendedName>
</protein>
<keyword evidence="2" id="KW-0812">Transmembrane</keyword>
<evidence type="ECO:0000313" key="4">
    <source>
        <dbReference type="Proteomes" id="UP000288024"/>
    </source>
</evidence>
<evidence type="ECO:0008006" key="5">
    <source>
        <dbReference type="Google" id="ProtNLM"/>
    </source>
</evidence>
<gene>
    <name evidence="3" type="ORF">EM808_18740</name>
</gene>
<reference evidence="3 4" key="1">
    <citation type="submission" date="2019-01" db="EMBL/GenBank/DDBJ databases">
        <title>Bacillus sp. M5HDSG1-1, whole genome shotgun sequence.</title>
        <authorList>
            <person name="Tuo L."/>
        </authorList>
    </citation>
    <scope>NUCLEOTIDE SEQUENCE [LARGE SCALE GENOMIC DNA]</scope>
    <source>
        <strain evidence="3 4">M5HDSG1-1</strain>
    </source>
</reference>
<dbReference type="EMBL" id="RZTZ01000008">
    <property type="protein sequence ID" value="RVT59957.1"/>
    <property type="molecule type" value="Genomic_DNA"/>
</dbReference>
<sequence length="73" mass="8142">MTGKQTSAEKREQLRQQELKNNPTGALKDSIDKANNGSTVDFTGNSNWKETGFMIILIVVAVLGYFGYRLLFS</sequence>
<evidence type="ECO:0000256" key="1">
    <source>
        <dbReference type="SAM" id="MobiDB-lite"/>
    </source>
</evidence>
<dbReference type="Pfam" id="PF19893">
    <property type="entry name" value="DUF6366"/>
    <property type="match status" value="1"/>
</dbReference>
<dbReference type="RefSeq" id="WP_127739737.1">
    <property type="nucleotide sequence ID" value="NZ_RZTZ01000008.1"/>
</dbReference>
<keyword evidence="2" id="KW-0472">Membrane</keyword>
<keyword evidence="2" id="KW-1133">Transmembrane helix</keyword>
<feature type="region of interest" description="Disordered" evidence="1">
    <location>
        <begin position="1"/>
        <end position="32"/>
    </location>
</feature>
<proteinExistence type="predicted"/>
<dbReference type="InterPro" id="IPR045946">
    <property type="entry name" value="DUF6366"/>
</dbReference>
<evidence type="ECO:0000313" key="3">
    <source>
        <dbReference type="EMBL" id="RVT59957.1"/>
    </source>
</evidence>
<dbReference type="Proteomes" id="UP000288024">
    <property type="component" value="Unassembled WGS sequence"/>
</dbReference>
<accession>A0A3S2W2R5</accession>
<name>A0A3S2W2R5_9BACI</name>
<dbReference type="AlphaFoldDB" id="A0A3S2W2R5"/>